<reference evidence="3 4" key="1">
    <citation type="submission" date="2019-07" db="EMBL/GenBank/DDBJ databases">
        <title>De Novo Assembly of kiwifruit Actinidia rufa.</title>
        <authorList>
            <person name="Sugita-Konishi S."/>
            <person name="Sato K."/>
            <person name="Mori E."/>
            <person name="Abe Y."/>
            <person name="Kisaki G."/>
            <person name="Hamano K."/>
            <person name="Suezawa K."/>
            <person name="Otani M."/>
            <person name="Fukuda T."/>
            <person name="Manabe T."/>
            <person name="Gomi K."/>
            <person name="Tabuchi M."/>
            <person name="Akimitsu K."/>
            <person name="Kataoka I."/>
        </authorList>
    </citation>
    <scope>NUCLEOTIDE SEQUENCE [LARGE SCALE GENOMIC DNA]</scope>
    <source>
        <strain evidence="4">cv. Fuchu</strain>
    </source>
</reference>
<gene>
    <name evidence="3" type="ORF">Acr_04g0000150</name>
</gene>
<dbReference type="Proteomes" id="UP000585474">
    <property type="component" value="Unassembled WGS sequence"/>
</dbReference>
<feature type="domain" description="Retroviral polymerase SH3-like" evidence="2">
    <location>
        <begin position="43"/>
        <end position="80"/>
    </location>
</feature>
<evidence type="ECO:0000313" key="3">
    <source>
        <dbReference type="EMBL" id="GFY85277.1"/>
    </source>
</evidence>
<feature type="region of interest" description="Disordered" evidence="1">
    <location>
        <begin position="149"/>
        <end position="170"/>
    </location>
</feature>
<dbReference type="AlphaFoldDB" id="A0A7J0EI12"/>
<dbReference type="Pfam" id="PF25597">
    <property type="entry name" value="SH3_retrovirus"/>
    <property type="match status" value="1"/>
</dbReference>
<feature type="compositionally biased region" description="Polar residues" evidence="1">
    <location>
        <begin position="151"/>
        <end position="161"/>
    </location>
</feature>
<dbReference type="OrthoDB" id="1933590at2759"/>
<proteinExistence type="predicted"/>
<accession>A0A7J0EI12</accession>
<comment type="caution">
    <text evidence="3">The sequence shown here is derived from an EMBL/GenBank/DDBJ whole genome shotgun (WGS) entry which is preliminary data.</text>
</comment>
<sequence length="170" mass="18912">MVEPPSSGSESMALSTTEIKLLRNVMSRLDTSIGASSSFAHSGYFPTQKGFKCYHPPSRKLFVSMDVTFKSQPNFSSNQPSLQGEIQDKVEVVSCEDEDEEEIWVSSSRFQPRVPEIKPAPTDSKVKPEKKDKQLLVYERKRLKDKVTATLPPQSLSSVEGSGNPHPIIL</sequence>
<dbReference type="InterPro" id="IPR057670">
    <property type="entry name" value="SH3_retrovirus"/>
</dbReference>
<evidence type="ECO:0000313" key="4">
    <source>
        <dbReference type="Proteomes" id="UP000585474"/>
    </source>
</evidence>
<keyword evidence="4" id="KW-1185">Reference proteome</keyword>
<evidence type="ECO:0000259" key="2">
    <source>
        <dbReference type="Pfam" id="PF25597"/>
    </source>
</evidence>
<name>A0A7J0EI12_9ERIC</name>
<organism evidence="3 4">
    <name type="scientific">Actinidia rufa</name>
    <dbReference type="NCBI Taxonomy" id="165716"/>
    <lineage>
        <taxon>Eukaryota</taxon>
        <taxon>Viridiplantae</taxon>
        <taxon>Streptophyta</taxon>
        <taxon>Embryophyta</taxon>
        <taxon>Tracheophyta</taxon>
        <taxon>Spermatophyta</taxon>
        <taxon>Magnoliopsida</taxon>
        <taxon>eudicotyledons</taxon>
        <taxon>Gunneridae</taxon>
        <taxon>Pentapetalae</taxon>
        <taxon>asterids</taxon>
        <taxon>Ericales</taxon>
        <taxon>Actinidiaceae</taxon>
        <taxon>Actinidia</taxon>
    </lineage>
</organism>
<dbReference type="EMBL" id="BJWL01000004">
    <property type="protein sequence ID" value="GFY85277.1"/>
    <property type="molecule type" value="Genomic_DNA"/>
</dbReference>
<evidence type="ECO:0000256" key="1">
    <source>
        <dbReference type="SAM" id="MobiDB-lite"/>
    </source>
</evidence>
<protein>
    <recommendedName>
        <fullName evidence="2">Retroviral polymerase SH3-like domain-containing protein</fullName>
    </recommendedName>
</protein>